<evidence type="ECO:0000313" key="3">
    <source>
        <dbReference type="Proteomes" id="UP000509579"/>
    </source>
</evidence>
<dbReference type="Proteomes" id="UP000509579">
    <property type="component" value="Chromosome"/>
</dbReference>
<dbReference type="EMBL" id="CP054840">
    <property type="protein sequence ID" value="QKV54974.1"/>
    <property type="molecule type" value="Genomic_DNA"/>
</dbReference>
<sequence>MPGFFSPPSWVFQRLTLPQWQALASVFCSDQETKMKLLPPTLLAALLLAASAASHAQPHQHHAGAPAAANPVAQAYQQANDRMHADMSITFTGDADVDFMRGMIPHHQGAIDMAKVALQYGKDPEVRKLAQEVIAAQEEEIQRMRKWLAARGK</sequence>
<dbReference type="KEGG" id="aant:HUK68_07560"/>
<dbReference type="AlphaFoldDB" id="A0A6N1X6H7"/>
<dbReference type="Pfam" id="PF03713">
    <property type="entry name" value="DUF305"/>
    <property type="match status" value="1"/>
</dbReference>
<proteinExistence type="predicted"/>
<keyword evidence="3" id="KW-1185">Reference proteome</keyword>
<dbReference type="PANTHER" id="PTHR36933">
    <property type="entry name" value="SLL0788 PROTEIN"/>
    <property type="match status" value="1"/>
</dbReference>
<name>A0A6N1X6H7_9BURK</name>
<dbReference type="PANTHER" id="PTHR36933:SF1">
    <property type="entry name" value="SLL0788 PROTEIN"/>
    <property type="match status" value="1"/>
</dbReference>
<gene>
    <name evidence="2" type="ORF">HUK68_07560</name>
</gene>
<dbReference type="Gene3D" id="1.20.1260.10">
    <property type="match status" value="1"/>
</dbReference>
<evidence type="ECO:0000259" key="1">
    <source>
        <dbReference type="Pfam" id="PF03713"/>
    </source>
</evidence>
<evidence type="ECO:0000313" key="2">
    <source>
        <dbReference type="EMBL" id="QKV54974.1"/>
    </source>
</evidence>
<dbReference type="InterPro" id="IPR005183">
    <property type="entry name" value="DUF305_CopM-like"/>
</dbReference>
<protein>
    <submittedName>
        <fullName evidence="2">DUF305 domain-containing protein</fullName>
    </submittedName>
</protein>
<accession>A0A6N1X6H7</accession>
<organism evidence="2 3">
    <name type="scientific">Comamonas antarctica</name>
    <dbReference type="NCBI Taxonomy" id="2743470"/>
    <lineage>
        <taxon>Bacteria</taxon>
        <taxon>Pseudomonadati</taxon>
        <taxon>Pseudomonadota</taxon>
        <taxon>Betaproteobacteria</taxon>
        <taxon>Burkholderiales</taxon>
        <taxon>Comamonadaceae</taxon>
        <taxon>Comamonas</taxon>
    </lineage>
</organism>
<reference evidence="2 3" key="1">
    <citation type="submission" date="2020-06" db="EMBL/GenBank/DDBJ databases">
        <title>Acidovorax antarctica sp. nov., isolated from Corinth ice sheet soil, Antarctic Fields Peninsula.</title>
        <authorList>
            <person name="Xu Q."/>
            <person name="Peng F."/>
        </authorList>
    </citation>
    <scope>NUCLEOTIDE SEQUENCE [LARGE SCALE GENOMIC DNA]</scope>
    <source>
        <strain evidence="2 3">16-35-5</strain>
    </source>
</reference>
<dbReference type="InterPro" id="IPR012347">
    <property type="entry name" value="Ferritin-like"/>
</dbReference>
<feature type="domain" description="DUF305" evidence="1">
    <location>
        <begin position="48"/>
        <end position="148"/>
    </location>
</feature>